<keyword evidence="4" id="KW-1185">Reference proteome</keyword>
<dbReference type="InterPro" id="IPR046496">
    <property type="entry name" value="DUF6589"/>
</dbReference>
<gene>
    <name evidence="3" type="ORF">VNI00_019077</name>
</gene>
<protein>
    <recommendedName>
        <fullName evidence="2">DUF6589 domain-containing protein</fullName>
    </recommendedName>
</protein>
<sequence length="874" mass="101589">MSFTHNSTIQDDSHHTFDWNTVQNLKPNDIEEDFSWDDFQWDDLRDEDWERLMGSYTEGYDPNASDSDMEPEDDPEDVEMDDGADDDTEEEHETIYVQRTRLLKERLASHPERPANARVRRVLEVLEEEDMDIAIFLDLLSWGDLSQELSGILQRWARPPRSRNQKKKRASGGRRALVDFAREVIREAGEDELRRISPPLQTPSVIDVKVESLTKFDFESKREDFIHDAPILSTLIEELAVPPHRRHAKRPRKSDSKMLVLILSLLAYSRNHRNNSLQKMLAVYFKFQGASAKAFDTLHALGLTMSFKWTTEAVPRMSQLKMGKVRVVLRRGRHAWQLTYDNLEIAFRVFSKRILNLDEFMSGTACTVYIRPSAIPLPPEANRLLKEKRAEGLRNPLSGLDFFRLANEAQPFIDTHAEHIILEYLLQNPDFDLDSYEWKGDRVLTAPPPVRQLPTGTEHITEQYLLGTVPQSEASYEDHIKLIPEWLSQLELNSDDTRRDIADNCLLFFIGDQLTVSRLRGLYKQRAEDTNSFERYDWLVSPFGWFHFAMNAAATYYKQYLGSDKGKGLKASFNLLERKGLKVQTKGVSHHHLNEALHHISEAHILECWLVESKLSQISDLRSLKPKELKSIAARIRDQHASLRALDSMRSQPETTQDEVKMHFTMFLRDIIPYLILRRAMSSGDVGMLEKLIPGFLPRFLGAGHGNYATECIELLQCLHREWPHEVAEYVRLNCWLLTSNGRTFLAYDHAQEHNIKDLKVTYRSQGPHIDWKYLKMLHPAIPTIRSVADHIENQFETYTRGKRHTVPKKEADVRRLLEAYHGTHTQERGRKIGKKDKGKDFLHHGVHELLYGKWLSDWHDGRYFVRATSEEWD</sequence>
<evidence type="ECO:0000313" key="4">
    <source>
        <dbReference type="Proteomes" id="UP001383192"/>
    </source>
</evidence>
<organism evidence="3 4">
    <name type="scientific">Paramarasmius palmivorus</name>
    <dbReference type="NCBI Taxonomy" id="297713"/>
    <lineage>
        <taxon>Eukaryota</taxon>
        <taxon>Fungi</taxon>
        <taxon>Dikarya</taxon>
        <taxon>Basidiomycota</taxon>
        <taxon>Agaricomycotina</taxon>
        <taxon>Agaricomycetes</taxon>
        <taxon>Agaricomycetidae</taxon>
        <taxon>Agaricales</taxon>
        <taxon>Marasmiineae</taxon>
        <taxon>Marasmiaceae</taxon>
        <taxon>Paramarasmius</taxon>
    </lineage>
</organism>
<dbReference type="Proteomes" id="UP001383192">
    <property type="component" value="Unassembled WGS sequence"/>
</dbReference>
<evidence type="ECO:0000256" key="1">
    <source>
        <dbReference type="SAM" id="MobiDB-lite"/>
    </source>
</evidence>
<feature type="region of interest" description="Disordered" evidence="1">
    <location>
        <begin position="55"/>
        <end position="91"/>
    </location>
</feature>
<feature type="domain" description="DUF6589" evidence="2">
    <location>
        <begin position="394"/>
        <end position="805"/>
    </location>
</feature>
<feature type="compositionally biased region" description="Acidic residues" evidence="1">
    <location>
        <begin position="67"/>
        <end position="91"/>
    </location>
</feature>
<name>A0AAW0AQ94_9AGAR</name>
<proteinExistence type="predicted"/>
<dbReference type="Pfam" id="PF20231">
    <property type="entry name" value="DUF6589"/>
    <property type="match status" value="1"/>
</dbReference>
<accession>A0AAW0AQ94</accession>
<reference evidence="3 4" key="1">
    <citation type="submission" date="2024-01" db="EMBL/GenBank/DDBJ databases">
        <title>A draft genome for a cacao thread blight-causing isolate of Paramarasmius palmivorus.</title>
        <authorList>
            <person name="Baruah I.K."/>
            <person name="Bukari Y."/>
            <person name="Amoako-Attah I."/>
            <person name="Meinhardt L.W."/>
            <person name="Bailey B.A."/>
            <person name="Cohen S.P."/>
        </authorList>
    </citation>
    <scope>NUCLEOTIDE SEQUENCE [LARGE SCALE GENOMIC DNA]</scope>
    <source>
        <strain evidence="3 4">GH-12</strain>
    </source>
</reference>
<evidence type="ECO:0000259" key="2">
    <source>
        <dbReference type="Pfam" id="PF20231"/>
    </source>
</evidence>
<comment type="caution">
    <text evidence="3">The sequence shown here is derived from an EMBL/GenBank/DDBJ whole genome shotgun (WGS) entry which is preliminary data.</text>
</comment>
<dbReference type="AlphaFoldDB" id="A0AAW0AQ94"/>
<evidence type="ECO:0000313" key="3">
    <source>
        <dbReference type="EMBL" id="KAK7015543.1"/>
    </source>
</evidence>
<dbReference type="EMBL" id="JAYKXP010000315">
    <property type="protein sequence ID" value="KAK7015543.1"/>
    <property type="molecule type" value="Genomic_DNA"/>
</dbReference>